<dbReference type="RefSeq" id="WP_084230628.1">
    <property type="nucleotide sequence ID" value="NZ_FWWR01000009.1"/>
</dbReference>
<dbReference type="STRING" id="573058.SAMN00017477_1013"/>
<protein>
    <submittedName>
        <fullName evidence="1">Uncharacterized protein</fullName>
    </submittedName>
</protein>
<keyword evidence="2" id="KW-1185">Reference proteome</keyword>
<name>A0A1W1V225_PEPAS</name>
<dbReference type="Proteomes" id="UP000192368">
    <property type="component" value="Unassembled WGS sequence"/>
</dbReference>
<reference evidence="2" key="1">
    <citation type="submission" date="2017-04" db="EMBL/GenBank/DDBJ databases">
        <authorList>
            <person name="Varghese N."/>
            <person name="Submissions S."/>
        </authorList>
    </citation>
    <scope>NUCLEOTIDE SEQUENCE [LARGE SCALE GENOMIC DNA]</scope>
    <source>
        <strain evidence="2">DSM 20463</strain>
    </source>
</reference>
<dbReference type="OrthoDB" id="3035422at2"/>
<evidence type="ECO:0000313" key="1">
    <source>
        <dbReference type="EMBL" id="SMB87071.1"/>
    </source>
</evidence>
<gene>
    <name evidence="1" type="ORF">SAMN00017477_1013</name>
</gene>
<sequence length="102" mass="11387">MIPVEQLSKRAKKLHEDISSANIYIDGVKSAGNIIKKTVNENIVKVFVSLSVQKGTVTKVEIIDKDGDILQTQDMEIIKNTREGFIAVIEIRVENEVLNGKH</sequence>
<proteinExistence type="predicted"/>
<dbReference type="EMBL" id="FWWR01000009">
    <property type="protein sequence ID" value="SMB87071.1"/>
    <property type="molecule type" value="Genomic_DNA"/>
</dbReference>
<evidence type="ECO:0000313" key="2">
    <source>
        <dbReference type="Proteomes" id="UP000192368"/>
    </source>
</evidence>
<accession>A0A1W1V225</accession>
<organism evidence="1 2">
    <name type="scientific">Peptoniphilus asaccharolyticus DSM 20463</name>
    <dbReference type="NCBI Taxonomy" id="573058"/>
    <lineage>
        <taxon>Bacteria</taxon>
        <taxon>Bacillati</taxon>
        <taxon>Bacillota</taxon>
        <taxon>Tissierellia</taxon>
        <taxon>Tissierellales</taxon>
        <taxon>Peptoniphilaceae</taxon>
        <taxon>Peptoniphilus</taxon>
    </lineage>
</organism>
<dbReference type="AlphaFoldDB" id="A0A1W1V225"/>